<dbReference type="InterPro" id="IPR011989">
    <property type="entry name" value="ARM-like"/>
</dbReference>
<feature type="non-terminal residue" evidence="1">
    <location>
        <position position="1"/>
    </location>
</feature>
<sequence length="119" mass="12920">MAAPKVLRPMPAAKLGADDKWWRERKQALARLREAVEDDSNRSAARQEALALCENEDRAVRHTALTLLGQLADPGDEEAVQAALSRVRDQDSRVRTTALQVLGQLAPAGDQVVIAAAAR</sequence>
<proteinExistence type="predicted"/>
<evidence type="ECO:0000313" key="1">
    <source>
        <dbReference type="EMBL" id="CAE8646000.1"/>
    </source>
</evidence>
<comment type="caution">
    <text evidence="1">The sequence shown here is derived from an EMBL/GenBank/DDBJ whole genome shotgun (WGS) entry which is preliminary data.</text>
</comment>
<organism evidence="1 2">
    <name type="scientific">Polarella glacialis</name>
    <name type="common">Dinoflagellate</name>
    <dbReference type="NCBI Taxonomy" id="89957"/>
    <lineage>
        <taxon>Eukaryota</taxon>
        <taxon>Sar</taxon>
        <taxon>Alveolata</taxon>
        <taxon>Dinophyceae</taxon>
        <taxon>Suessiales</taxon>
        <taxon>Suessiaceae</taxon>
        <taxon>Polarella</taxon>
    </lineage>
</organism>
<dbReference type="InterPro" id="IPR016024">
    <property type="entry name" value="ARM-type_fold"/>
</dbReference>
<reference evidence="1" key="1">
    <citation type="submission" date="2021-02" db="EMBL/GenBank/DDBJ databases">
        <authorList>
            <person name="Dougan E. K."/>
            <person name="Rhodes N."/>
            <person name="Thang M."/>
            <person name="Chan C."/>
        </authorList>
    </citation>
    <scope>NUCLEOTIDE SEQUENCE</scope>
</reference>
<dbReference type="Pfam" id="PF13646">
    <property type="entry name" value="HEAT_2"/>
    <property type="match status" value="1"/>
</dbReference>
<name>A0A813I704_POLGL</name>
<dbReference type="Proteomes" id="UP000626109">
    <property type="component" value="Unassembled WGS sequence"/>
</dbReference>
<dbReference type="EMBL" id="CAJNNW010004009">
    <property type="protein sequence ID" value="CAE8646000.1"/>
    <property type="molecule type" value="Genomic_DNA"/>
</dbReference>
<evidence type="ECO:0000313" key="2">
    <source>
        <dbReference type="Proteomes" id="UP000626109"/>
    </source>
</evidence>
<accession>A0A813I704</accession>
<protein>
    <recommendedName>
        <fullName evidence="3">HEAT repeat domain-containing protein</fullName>
    </recommendedName>
</protein>
<evidence type="ECO:0008006" key="3">
    <source>
        <dbReference type="Google" id="ProtNLM"/>
    </source>
</evidence>
<dbReference type="AlphaFoldDB" id="A0A813I704"/>
<gene>
    <name evidence="1" type="ORF">PGLA2088_LOCUS4405</name>
</gene>
<dbReference type="Gene3D" id="1.25.10.10">
    <property type="entry name" value="Leucine-rich Repeat Variant"/>
    <property type="match status" value="1"/>
</dbReference>
<dbReference type="SUPFAM" id="SSF48371">
    <property type="entry name" value="ARM repeat"/>
    <property type="match status" value="1"/>
</dbReference>